<protein>
    <recommendedName>
        <fullName evidence="3">RING-type domain-containing protein</fullName>
    </recommendedName>
</protein>
<feature type="compositionally biased region" description="Basic and acidic residues" evidence="1">
    <location>
        <begin position="359"/>
        <end position="386"/>
    </location>
</feature>
<organism evidence="4 5">
    <name type="scientific">Brassica rapa subsp. trilocularis</name>
    <dbReference type="NCBI Taxonomy" id="1813537"/>
    <lineage>
        <taxon>Eukaryota</taxon>
        <taxon>Viridiplantae</taxon>
        <taxon>Streptophyta</taxon>
        <taxon>Embryophyta</taxon>
        <taxon>Tracheophyta</taxon>
        <taxon>Spermatophyta</taxon>
        <taxon>Magnoliopsida</taxon>
        <taxon>eudicotyledons</taxon>
        <taxon>Gunneridae</taxon>
        <taxon>Pentapetalae</taxon>
        <taxon>rosids</taxon>
        <taxon>malvids</taxon>
        <taxon>Brassicales</taxon>
        <taxon>Brassicaceae</taxon>
        <taxon>Brassiceae</taxon>
        <taxon>Brassica</taxon>
    </lineage>
</organism>
<gene>
    <name evidence="4" type="primary">A08p002480.1_BraROA</name>
    <name evidence="4" type="ORF">IGI04_029409</name>
</gene>
<feature type="region of interest" description="Disordered" evidence="1">
    <location>
        <begin position="577"/>
        <end position="622"/>
    </location>
</feature>
<sequence length="986" mass="109644">MSHIFITLVCFVPLLTIGLAALGNFITPQNPNPKSFGNLEAKSCRELPEIRIPSRRLSPFRAASPFSLLAAPLSLSLGRLSLLAVSNREWWWWSCGVRCDTENGWRLKRKEYESPRNGWGVWEMNRNGIRTTEGLVGSMGKRGGRSVQKRQVRIEAPVRLSHAESWREGVVIHCKGYGLHPREPDAGCTRAGDLIGMQQEKGRVGPLELCRTISGNVDGKKGNAPETHGTRNGTHGDVGKVDMCVLNPAPWNPGWKWGGTGVSIGEFEQLRVSGQDQINQKVLEPQCSGVSEPDIRAGGKRLADDTAPHRAGEAWEGETDARQRRAQLHGRIKPCKEMDFWHSDITVKLVPNDGGSSWGKKDDGGSSWGKKDDGEMSSPVHHELGERRMRYGPKGTRAYARKPYRDAWGDVRAAEYRRLYQGQGTFQFAPEVDTTPPTRGRGRPRKTGPTREGPGPIRMEDSVPTRKRGRPRKIASIDAESLRRTTGICRCGTLTQARQGPRSVREYTEEFLESAKRCKPKTAEDWCRWYKAGLREEIQGKLIGVLEPWEFALVNRMAGQAMEAERTLTRRVVAISSSEEDVEVEEDPSEDSDWEEEPASPTGSGRVAGPKPDGEQKSPVRSLKPEIGIRGEFRLTGGELPALRPIRVKTRRPFIRNLEAKPCRELPEIRIPSRRLSPFRAASPLSLLAAPLSLSLGRLSLLAVSNREWWWWSCGVRCDTENGWRLKRKEYESPRNGWGVWEMNRNGIRTTEGLVGSMGKRGGRSVQKRQVRIEAPVRLSHAESWREGVVIHCKGYGLHPREPDAGCTRAGDLIGMQQEKGRVGPLELCRTISGNVDGKKGNAPETHGTRNGTHGDVGKVDMCVLNPAPWNPSWKWGGTGVSNLTSNPGDKNARNGFDFYHSCVAWTPDVSGTSNDLVIINITELASVDPIILIRSIPVVDFNPRSFENGVECVICLSELAHGDKAKILPSCKHWFHAHCIAAWLE</sequence>
<dbReference type="Pfam" id="PF02178">
    <property type="entry name" value="AT_hook"/>
    <property type="match status" value="2"/>
</dbReference>
<dbReference type="SMART" id="SM00384">
    <property type="entry name" value="AT_hook"/>
    <property type="match status" value="2"/>
</dbReference>
<comment type="caution">
    <text evidence="4">The sequence shown here is derived from an EMBL/GenBank/DDBJ whole genome shotgun (WGS) entry which is preliminary data.</text>
</comment>
<feature type="region of interest" description="Disordered" evidence="1">
    <location>
        <begin position="425"/>
        <end position="472"/>
    </location>
</feature>
<evidence type="ECO:0000259" key="3">
    <source>
        <dbReference type="Pfam" id="PF17123"/>
    </source>
</evidence>
<dbReference type="Pfam" id="PF17123">
    <property type="entry name" value="zf-RING_11"/>
    <property type="match status" value="1"/>
</dbReference>
<evidence type="ECO:0000313" key="5">
    <source>
        <dbReference type="Proteomes" id="UP000823674"/>
    </source>
</evidence>
<evidence type="ECO:0000256" key="2">
    <source>
        <dbReference type="SAM" id="SignalP"/>
    </source>
</evidence>
<name>A0ABQ7LQM2_BRACM</name>
<dbReference type="Gene3D" id="3.30.40.10">
    <property type="entry name" value="Zinc/RING finger domain, C3HC4 (zinc finger)"/>
    <property type="match status" value="1"/>
</dbReference>
<dbReference type="PANTHER" id="PTHR45676">
    <property type="entry name" value="RING-H2 FINGER PROTEIN ATL51-RELATED"/>
    <property type="match status" value="1"/>
</dbReference>
<feature type="region of interest" description="Disordered" evidence="1">
    <location>
        <begin position="351"/>
        <end position="386"/>
    </location>
</feature>
<feature type="chain" id="PRO_5046418696" description="RING-type domain-containing protein" evidence="2">
    <location>
        <begin position="21"/>
        <end position="986"/>
    </location>
</feature>
<dbReference type="SUPFAM" id="SSF57850">
    <property type="entry name" value="RING/U-box"/>
    <property type="match status" value="1"/>
</dbReference>
<reference evidence="4 5" key="1">
    <citation type="submission" date="2021-03" db="EMBL/GenBank/DDBJ databases">
        <authorList>
            <person name="King G.J."/>
            <person name="Bancroft I."/>
            <person name="Baten A."/>
            <person name="Bloomfield J."/>
            <person name="Borpatragohain P."/>
            <person name="He Z."/>
            <person name="Irish N."/>
            <person name="Irwin J."/>
            <person name="Liu K."/>
            <person name="Mauleon R.P."/>
            <person name="Moore J."/>
            <person name="Morris R."/>
            <person name="Ostergaard L."/>
            <person name="Wang B."/>
            <person name="Wells R."/>
        </authorList>
    </citation>
    <scope>NUCLEOTIDE SEQUENCE [LARGE SCALE GENOMIC DNA]</scope>
    <source>
        <strain evidence="4">R-o-18</strain>
        <tissue evidence="4">Leaf</tissue>
    </source>
</reference>
<feature type="domain" description="RING-type" evidence="3">
    <location>
        <begin position="952"/>
        <end position="981"/>
    </location>
</feature>
<feature type="compositionally biased region" description="Basic and acidic residues" evidence="1">
    <location>
        <begin position="293"/>
        <end position="322"/>
    </location>
</feature>
<dbReference type="Proteomes" id="UP000823674">
    <property type="component" value="Chromosome A08"/>
</dbReference>
<proteinExistence type="predicted"/>
<dbReference type="InterPro" id="IPR013083">
    <property type="entry name" value="Znf_RING/FYVE/PHD"/>
</dbReference>
<keyword evidence="2" id="KW-0732">Signal</keyword>
<evidence type="ECO:0000313" key="4">
    <source>
        <dbReference type="EMBL" id="KAG5387868.1"/>
    </source>
</evidence>
<dbReference type="PANTHER" id="PTHR45676:SF184">
    <property type="entry name" value="GENOME ASSEMBLY, CHROMOSOME: A02"/>
    <property type="match status" value="1"/>
</dbReference>
<evidence type="ECO:0000256" key="1">
    <source>
        <dbReference type="SAM" id="MobiDB-lite"/>
    </source>
</evidence>
<dbReference type="InterPro" id="IPR001841">
    <property type="entry name" value="Znf_RING"/>
</dbReference>
<keyword evidence="5" id="KW-1185">Reference proteome</keyword>
<dbReference type="EMBL" id="JADBGQ010000007">
    <property type="protein sequence ID" value="KAG5387868.1"/>
    <property type="molecule type" value="Genomic_DNA"/>
</dbReference>
<dbReference type="InterPro" id="IPR017956">
    <property type="entry name" value="AT_hook_DNA-bd_motif"/>
</dbReference>
<feature type="compositionally biased region" description="Basic and acidic residues" evidence="1">
    <location>
        <begin position="612"/>
        <end position="622"/>
    </location>
</feature>
<feature type="region of interest" description="Disordered" evidence="1">
    <location>
        <begin position="289"/>
        <end position="322"/>
    </location>
</feature>
<accession>A0ABQ7LQM2</accession>
<feature type="signal peptide" evidence="2">
    <location>
        <begin position="1"/>
        <end position="20"/>
    </location>
</feature>
<feature type="compositionally biased region" description="Acidic residues" evidence="1">
    <location>
        <begin position="578"/>
        <end position="598"/>
    </location>
</feature>